<evidence type="ECO:0000313" key="3">
    <source>
        <dbReference type="EMBL" id="KAL3317968.1"/>
    </source>
</evidence>
<feature type="region of interest" description="Disordered" evidence="1">
    <location>
        <begin position="39"/>
        <end position="64"/>
    </location>
</feature>
<dbReference type="AlphaFoldDB" id="A0ABD2QF00"/>
<feature type="domain" description="Protein UNC80 central region" evidence="2">
    <location>
        <begin position="68"/>
        <end position="162"/>
    </location>
</feature>
<gene>
    <name evidence="3" type="primary">UNC80_3</name>
    <name evidence="3" type="ORF">Ciccas_003369</name>
</gene>
<evidence type="ECO:0000313" key="4">
    <source>
        <dbReference type="Proteomes" id="UP001626550"/>
    </source>
</evidence>
<sequence>MCFGSQLEETHLDDNEDMSAESEVTEECVVASEFPALTAMDQRQGSARIPQGPLLSERGGTRSLTRVTQMRNRSIKVAKHGASMRQGKHQSSVNESGELDEECSVRMPWIKTCIEFANFTHFGCEHVTTCANNCYDRQQHQCRELMSAMRRVYASTVERSLAFSLDQHGEVVVLSNALAARNMVDEKKGKPRHSVRRMTNVVISGLGVGNNSDMSEVDQRFANLVALGGSGDGNEMEIPSALLQKLLTCNMETENERRHFFSRGSKRKDSSFFLSLFANSGQTSAAEPAFGNCSQRGSVIFQSFAQSSIAGEESEQGPPPTPIPCGQEPRNVPMLRYLSNQVKNFAAVALTLFNKSAILMTENDLKSVLPMAWELLMEEDPEVSTAAASLVLFCAVKCPETVKDLLFRELCHSSAEVRLNGMLRFRILWKSRYQVWSRLEANAANYLKLPPAFVEFVLPSPTLGHPGMDVPDPDWQIKRGTSAEEVQLKQNEATKTFVTASTTRRKQQQELLARAISAEVGHRKAARQRYHLTNCFVLERAAVEYSFSNRGVEHRDDSGATMNLEDTAVSTCGPGTQISSPMQEEFNAVVRRLSVAPINRSNAAASSNQTPSAINLANRTMSWRQGSFSLFCTGNQELHPGNPSGP</sequence>
<dbReference type="Pfam" id="PF19424">
    <property type="entry name" value="UNC80"/>
    <property type="match status" value="2"/>
</dbReference>
<evidence type="ECO:0000259" key="2">
    <source>
        <dbReference type="Pfam" id="PF19424"/>
    </source>
</evidence>
<feature type="compositionally biased region" description="Acidic residues" evidence="1">
    <location>
        <begin position="14"/>
        <end position="24"/>
    </location>
</feature>
<dbReference type="PANTHER" id="PTHR31781">
    <property type="entry name" value="UNC80"/>
    <property type="match status" value="1"/>
</dbReference>
<dbReference type="InterPro" id="IPR016024">
    <property type="entry name" value="ARM-type_fold"/>
</dbReference>
<dbReference type="InterPro" id="IPR045852">
    <property type="entry name" value="UNC80_central"/>
</dbReference>
<dbReference type="EMBL" id="JBJKFK010000304">
    <property type="protein sequence ID" value="KAL3317968.1"/>
    <property type="molecule type" value="Genomic_DNA"/>
</dbReference>
<dbReference type="Proteomes" id="UP001626550">
    <property type="component" value="Unassembled WGS sequence"/>
</dbReference>
<proteinExistence type="predicted"/>
<protein>
    <submittedName>
        <fullName evidence="3">Protein unc-80</fullName>
    </submittedName>
</protein>
<dbReference type="SUPFAM" id="SSF48371">
    <property type="entry name" value="ARM repeat"/>
    <property type="match status" value="1"/>
</dbReference>
<accession>A0ABD2QF00</accession>
<organism evidence="3 4">
    <name type="scientific">Cichlidogyrus casuarinus</name>
    <dbReference type="NCBI Taxonomy" id="1844966"/>
    <lineage>
        <taxon>Eukaryota</taxon>
        <taxon>Metazoa</taxon>
        <taxon>Spiralia</taxon>
        <taxon>Lophotrochozoa</taxon>
        <taxon>Platyhelminthes</taxon>
        <taxon>Monogenea</taxon>
        <taxon>Monopisthocotylea</taxon>
        <taxon>Dactylogyridea</taxon>
        <taxon>Ancyrocephalidae</taxon>
        <taxon>Cichlidogyrus</taxon>
    </lineage>
</organism>
<dbReference type="PANTHER" id="PTHR31781:SF1">
    <property type="entry name" value="PROTEIN UNC-80 HOMOLOG"/>
    <property type="match status" value="1"/>
</dbReference>
<reference evidence="3 4" key="1">
    <citation type="submission" date="2024-11" db="EMBL/GenBank/DDBJ databases">
        <title>Adaptive evolution of stress response genes in parasites aligns with host niche diversity.</title>
        <authorList>
            <person name="Hahn C."/>
            <person name="Resl P."/>
        </authorList>
    </citation>
    <scope>NUCLEOTIDE SEQUENCE [LARGE SCALE GENOMIC DNA]</scope>
    <source>
        <strain evidence="3">EGGRZ-B1_66</strain>
        <tissue evidence="3">Body</tissue>
    </source>
</reference>
<feature type="domain" description="Protein UNC80 central region" evidence="2">
    <location>
        <begin position="331"/>
        <end position="551"/>
    </location>
</feature>
<evidence type="ECO:0000256" key="1">
    <source>
        <dbReference type="SAM" id="MobiDB-lite"/>
    </source>
</evidence>
<name>A0ABD2QF00_9PLAT</name>
<comment type="caution">
    <text evidence="3">The sequence shown here is derived from an EMBL/GenBank/DDBJ whole genome shotgun (WGS) entry which is preliminary data.</text>
</comment>
<keyword evidence="4" id="KW-1185">Reference proteome</keyword>
<feature type="region of interest" description="Disordered" evidence="1">
    <location>
        <begin position="1"/>
        <end position="24"/>
    </location>
</feature>